<dbReference type="InterPro" id="IPR009810">
    <property type="entry name" value="Nodulin_late_dom"/>
</dbReference>
<dbReference type="Pfam" id="PF07127">
    <property type="entry name" value="Nodulin_late"/>
    <property type="match status" value="1"/>
</dbReference>
<keyword evidence="1" id="KW-0812">Transmembrane</keyword>
<name>A0AAV1YLR9_LUPLU</name>
<evidence type="ECO:0000313" key="3">
    <source>
        <dbReference type="EMBL" id="CAL0335002.1"/>
    </source>
</evidence>
<organism evidence="3 4">
    <name type="scientific">Lupinus luteus</name>
    <name type="common">European yellow lupine</name>
    <dbReference type="NCBI Taxonomy" id="3873"/>
    <lineage>
        <taxon>Eukaryota</taxon>
        <taxon>Viridiplantae</taxon>
        <taxon>Streptophyta</taxon>
        <taxon>Embryophyta</taxon>
        <taxon>Tracheophyta</taxon>
        <taxon>Spermatophyta</taxon>
        <taxon>Magnoliopsida</taxon>
        <taxon>eudicotyledons</taxon>
        <taxon>Gunneridae</taxon>
        <taxon>Pentapetalae</taxon>
        <taxon>rosids</taxon>
        <taxon>fabids</taxon>
        <taxon>Fabales</taxon>
        <taxon>Fabaceae</taxon>
        <taxon>Papilionoideae</taxon>
        <taxon>50 kb inversion clade</taxon>
        <taxon>genistoids sensu lato</taxon>
        <taxon>core genistoids</taxon>
        <taxon>Genisteae</taxon>
        <taxon>Lupinus</taxon>
    </lineage>
</organism>
<proteinExistence type="predicted"/>
<keyword evidence="1" id="KW-0472">Membrane</keyword>
<evidence type="ECO:0000259" key="2">
    <source>
        <dbReference type="Pfam" id="PF07127"/>
    </source>
</evidence>
<dbReference type="EMBL" id="CAXHTB010000026">
    <property type="protein sequence ID" value="CAL0335002.1"/>
    <property type="molecule type" value="Genomic_DNA"/>
</dbReference>
<evidence type="ECO:0000313" key="4">
    <source>
        <dbReference type="Proteomes" id="UP001497480"/>
    </source>
</evidence>
<gene>
    <name evidence="3" type="ORF">LLUT_LOCUS36062</name>
</gene>
<feature type="transmembrane region" description="Helical" evidence="1">
    <location>
        <begin position="7"/>
        <end position="24"/>
    </location>
</feature>
<dbReference type="Proteomes" id="UP001497480">
    <property type="component" value="Unassembled WGS sequence"/>
</dbReference>
<keyword evidence="1" id="KW-1133">Transmembrane helix</keyword>
<protein>
    <recommendedName>
        <fullName evidence="2">Late nodulin domain-containing protein</fullName>
    </recommendedName>
</protein>
<dbReference type="AlphaFoldDB" id="A0AAV1YLR9"/>
<reference evidence="3 4" key="1">
    <citation type="submission" date="2024-03" db="EMBL/GenBank/DDBJ databases">
        <authorList>
            <person name="Martinez-Hernandez J."/>
        </authorList>
    </citation>
    <scope>NUCLEOTIDE SEQUENCE [LARGE SCALE GENOMIC DNA]</scope>
</reference>
<dbReference type="GO" id="GO:0046872">
    <property type="term" value="F:metal ion binding"/>
    <property type="evidence" value="ECO:0007669"/>
    <property type="project" value="InterPro"/>
</dbReference>
<keyword evidence="4" id="KW-1185">Reference proteome</keyword>
<feature type="domain" description="Late nodulin" evidence="2">
    <location>
        <begin position="1"/>
        <end position="60"/>
    </location>
</feature>
<comment type="caution">
    <text evidence="3">The sequence shown here is derived from an EMBL/GenBank/DDBJ whole genome shotgun (WGS) entry which is preliminary data.</text>
</comment>
<sequence>MAKTLDVLHVMIFLFLFFISTIGYETSKETKVECETDVGCKDRCEKLLFNYYECIYNMCYCYNV</sequence>
<evidence type="ECO:0000256" key="1">
    <source>
        <dbReference type="SAM" id="Phobius"/>
    </source>
</evidence>
<accession>A0AAV1YLR9</accession>